<comment type="caution">
    <text evidence="6">The sequence shown here is derived from an EMBL/GenBank/DDBJ whole genome shotgun (WGS) entry which is preliminary data.</text>
</comment>
<dbReference type="EMBL" id="LFXA01000002">
    <property type="protein sequence ID" value="KNB54020.1"/>
    <property type="molecule type" value="Genomic_DNA"/>
</dbReference>
<keyword evidence="4" id="KW-0804">Transcription</keyword>
<dbReference type="Gene3D" id="3.40.190.10">
    <property type="entry name" value="Periplasmic binding protein-like II"/>
    <property type="match status" value="2"/>
</dbReference>
<reference evidence="7" key="1">
    <citation type="submission" date="2015-07" db="EMBL/GenBank/DDBJ databases">
        <title>Draft genome sequence of Streptomyces sp. CMAA 1322, a bacterium isolated from Caatinga biome, from dry forest semiarid of Brazil.</title>
        <authorList>
            <person name="Santos S.N."/>
            <person name="Gacesa R."/>
            <person name="Taketani R.G."/>
            <person name="Long P.F."/>
            <person name="Melo I.S."/>
        </authorList>
    </citation>
    <scope>NUCLEOTIDE SEQUENCE [LARGE SCALE GENOMIC DNA]</scope>
    <source>
        <strain evidence="7">CMAA 1322</strain>
    </source>
</reference>
<evidence type="ECO:0000256" key="1">
    <source>
        <dbReference type="ARBA" id="ARBA00009437"/>
    </source>
</evidence>
<dbReference type="InterPro" id="IPR036390">
    <property type="entry name" value="WH_DNA-bd_sf"/>
</dbReference>
<evidence type="ECO:0000313" key="6">
    <source>
        <dbReference type="EMBL" id="KNB54020.1"/>
    </source>
</evidence>
<evidence type="ECO:0000256" key="4">
    <source>
        <dbReference type="ARBA" id="ARBA00023163"/>
    </source>
</evidence>
<dbReference type="OrthoDB" id="79118at2"/>
<dbReference type="PROSITE" id="PS50931">
    <property type="entry name" value="HTH_LYSR"/>
    <property type="match status" value="1"/>
</dbReference>
<dbReference type="PANTHER" id="PTHR30346">
    <property type="entry name" value="TRANSCRIPTIONAL DUAL REGULATOR HCAR-RELATED"/>
    <property type="match status" value="1"/>
</dbReference>
<keyword evidence="2" id="KW-0805">Transcription regulation</keyword>
<sequence>MERRDLQIFLTLCEELHFGRTAERLHVSQARVSQTVKQMERRVGTALFERTSRRVALTPVGERLRDDVRPGYEMIEAGIARAVAAGRGLAAPLRVGFTSPLAGELVMTAALAYRERHPEAGEVLLHETALSDPLGPLRDGGLDLALVQFPVVEGDLRTGPVLISDTRVLAVSTRHPLARRDRADYEDLAADKVLMLSGALPSYWLDHLIPPTTPAGRPVERGQAAATRQELLTLVGAGRGIHPTAAHEARYYARPNVRYVPFRDAPPLEYGLVWRACAETARVRAFAEAAAEVVRWHDGPANVCSACR</sequence>
<dbReference type="SUPFAM" id="SSF53850">
    <property type="entry name" value="Periplasmic binding protein-like II"/>
    <property type="match status" value="1"/>
</dbReference>
<dbReference type="Gene3D" id="1.10.10.10">
    <property type="entry name" value="Winged helix-like DNA-binding domain superfamily/Winged helix DNA-binding domain"/>
    <property type="match status" value="1"/>
</dbReference>
<evidence type="ECO:0000256" key="3">
    <source>
        <dbReference type="ARBA" id="ARBA00023125"/>
    </source>
</evidence>
<evidence type="ECO:0000313" key="7">
    <source>
        <dbReference type="Proteomes" id="UP000037288"/>
    </source>
</evidence>
<protein>
    <submittedName>
        <fullName evidence="6">LysR family transcriptional regulator</fullName>
    </submittedName>
</protein>
<accession>A0A0K9XL00</accession>
<dbReference type="FunFam" id="1.10.10.10:FF:000001">
    <property type="entry name" value="LysR family transcriptional regulator"/>
    <property type="match status" value="1"/>
</dbReference>
<dbReference type="InterPro" id="IPR036388">
    <property type="entry name" value="WH-like_DNA-bd_sf"/>
</dbReference>
<keyword evidence="7" id="KW-1185">Reference proteome</keyword>
<organism evidence="6 7">
    <name type="scientific">Streptomyces caatingaensis</name>
    <dbReference type="NCBI Taxonomy" id="1678637"/>
    <lineage>
        <taxon>Bacteria</taxon>
        <taxon>Bacillati</taxon>
        <taxon>Actinomycetota</taxon>
        <taxon>Actinomycetes</taxon>
        <taxon>Kitasatosporales</taxon>
        <taxon>Streptomycetaceae</taxon>
        <taxon>Streptomyces</taxon>
    </lineage>
</organism>
<dbReference type="SUPFAM" id="SSF46785">
    <property type="entry name" value="Winged helix' DNA-binding domain"/>
    <property type="match status" value="1"/>
</dbReference>
<keyword evidence="3" id="KW-0238">DNA-binding</keyword>
<dbReference type="PRINTS" id="PR00039">
    <property type="entry name" value="HTHLYSR"/>
</dbReference>
<dbReference type="PATRIC" id="fig|1678637.3.peg.1212"/>
<feature type="domain" description="HTH lysR-type" evidence="5">
    <location>
        <begin position="1"/>
        <end position="58"/>
    </location>
</feature>
<comment type="similarity">
    <text evidence="1">Belongs to the LysR transcriptional regulatory family.</text>
</comment>
<dbReference type="GO" id="GO:0003700">
    <property type="term" value="F:DNA-binding transcription factor activity"/>
    <property type="evidence" value="ECO:0007669"/>
    <property type="project" value="InterPro"/>
</dbReference>
<dbReference type="Proteomes" id="UP000037288">
    <property type="component" value="Unassembled WGS sequence"/>
</dbReference>
<dbReference type="PANTHER" id="PTHR30346:SF0">
    <property type="entry name" value="HCA OPERON TRANSCRIPTIONAL ACTIVATOR HCAR"/>
    <property type="match status" value="1"/>
</dbReference>
<dbReference type="Pfam" id="PF00126">
    <property type="entry name" value="HTH_1"/>
    <property type="match status" value="1"/>
</dbReference>
<dbReference type="RefSeq" id="WP_049714761.1">
    <property type="nucleotide sequence ID" value="NZ_LFXA01000002.1"/>
</dbReference>
<dbReference type="Pfam" id="PF03466">
    <property type="entry name" value="LysR_substrate"/>
    <property type="match status" value="1"/>
</dbReference>
<dbReference type="GO" id="GO:0032993">
    <property type="term" value="C:protein-DNA complex"/>
    <property type="evidence" value="ECO:0007669"/>
    <property type="project" value="TreeGrafter"/>
</dbReference>
<evidence type="ECO:0000259" key="5">
    <source>
        <dbReference type="PROSITE" id="PS50931"/>
    </source>
</evidence>
<proteinExistence type="inferred from homology"/>
<dbReference type="InterPro" id="IPR000847">
    <property type="entry name" value="LysR_HTH_N"/>
</dbReference>
<gene>
    <name evidence="6" type="ORF">AC230_05590</name>
</gene>
<dbReference type="AlphaFoldDB" id="A0A0K9XL00"/>
<evidence type="ECO:0000256" key="2">
    <source>
        <dbReference type="ARBA" id="ARBA00023015"/>
    </source>
</evidence>
<name>A0A0K9XL00_9ACTN</name>
<dbReference type="CDD" id="cd08414">
    <property type="entry name" value="PBP2_LTTR_aromatics_like"/>
    <property type="match status" value="1"/>
</dbReference>
<dbReference type="STRING" id="1678637.AC230_05590"/>
<dbReference type="InterPro" id="IPR005119">
    <property type="entry name" value="LysR_subst-bd"/>
</dbReference>
<dbReference type="GO" id="GO:0003677">
    <property type="term" value="F:DNA binding"/>
    <property type="evidence" value="ECO:0007669"/>
    <property type="project" value="UniProtKB-KW"/>
</dbReference>